<organism evidence="1 2">
    <name type="scientific">Halocaridina rubra</name>
    <name type="common">Hawaiian red shrimp</name>
    <dbReference type="NCBI Taxonomy" id="373956"/>
    <lineage>
        <taxon>Eukaryota</taxon>
        <taxon>Metazoa</taxon>
        <taxon>Ecdysozoa</taxon>
        <taxon>Arthropoda</taxon>
        <taxon>Crustacea</taxon>
        <taxon>Multicrustacea</taxon>
        <taxon>Malacostraca</taxon>
        <taxon>Eumalacostraca</taxon>
        <taxon>Eucarida</taxon>
        <taxon>Decapoda</taxon>
        <taxon>Pleocyemata</taxon>
        <taxon>Caridea</taxon>
        <taxon>Atyoidea</taxon>
        <taxon>Atyidae</taxon>
        <taxon>Halocaridina</taxon>
    </lineage>
</organism>
<protein>
    <submittedName>
        <fullName evidence="1">Uncharacterized protein</fullName>
    </submittedName>
</protein>
<reference evidence="1 2" key="1">
    <citation type="submission" date="2023-11" db="EMBL/GenBank/DDBJ databases">
        <title>Halocaridina rubra genome assembly.</title>
        <authorList>
            <person name="Smith C."/>
        </authorList>
    </citation>
    <scope>NUCLEOTIDE SEQUENCE [LARGE SCALE GENOMIC DNA]</scope>
    <source>
        <strain evidence="1">EP-1</strain>
        <tissue evidence="1">Whole</tissue>
    </source>
</reference>
<dbReference type="EMBL" id="JAXCGZ010023391">
    <property type="protein sequence ID" value="KAK7012742.1"/>
    <property type="molecule type" value="Genomic_DNA"/>
</dbReference>
<name>A0AAN8WL02_HALRR</name>
<comment type="caution">
    <text evidence="1">The sequence shown here is derived from an EMBL/GenBank/DDBJ whole genome shotgun (WGS) entry which is preliminary data.</text>
</comment>
<dbReference type="AlphaFoldDB" id="A0AAN8WL02"/>
<keyword evidence="2" id="KW-1185">Reference proteome</keyword>
<evidence type="ECO:0000313" key="2">
    <source>
        <dbReference type="Proteomes" id="UP001381693"/>
    </source>
</evidence>
<dbReference type="Proteomes" id="UP001381693">
    <property type="component" value="Unassembled WGS sequence"/>
</dbReference>
<feature type="non-terminal residue" evidence="1">
    <location>
        <position position="1"/>
    </location>
</feature>
<evidence type="ECO:0000313" key="1">
    <source>
        <dbReference type="EMBL" id="KAK7012742.1"/>
    </source>
</evidence>
<accession>A0AAN8WL02</accession>
<proteinExistence type="predicted"/>
<gene>
    <name evidence="1" type="ORF">SK128_022635</name>
</gene>
<sequence>RLLELKTLVKVEAITEDFRKIINLSKRLRTSAKLMGQVRVREISLSPEHLHKPSSSTSQILSRITAERIMTLIQGATKMGL</sequence>